<dbReference type="eggNOG" id="KOG1092">
    <property type="taxonomic scope" value="Eukaryota"/>
</dbReference>
<dbReference type="InterPro" id="IPR000195">
    <property type="entry name" value="Rab-GAP-TBC_dom"/>
</dbReference>
<dbReference type="Gene3D" id="1.10.472.80">
    <property type="entry name" value="Ypt/Rab-GAP domain of gyp1p, domain 3"/>
    <property type="match status" value="1"/>
</dbReference>
<dbReference type="PROSITE" id="PS50086">
    <property type="entry name" value="TBC_RABGAP"/>
    <property type="match status" value="1"/>
</dbReference>
<feature type="region of interest" description="Disordered" evidence="2">
    <location>
        <begin position="193"/>
        <end position="264"/>
    </location>
</feature>
<proteinExistence type="predicted"/>
<dbReference type="Gene3D" id="1.10.8.270">
    <property type="entry name" value="putative rabgap domain of human tbc1 domain family member 14 like domains"/>
    <property type="match status" value="1"/>
</dbReference>
<dbReference type="GO" id="GO:0071889">
    <property type="term" value="F:14-3-3 protein binding"/>
    <property type="evidence" value="ECO:0007669"/>
    <property type="project" value="UniProtKB-ARBA"/>
</dbReference>
<reference evidence="4 5" key="1">
    <citation type="submission" date="2009-11" db="EMBL/GenBank/DDBJ databases">
        <title>Annotation of Allomyces macrogynus ATCC 38327.</title>
        <authorList>
            <consortium name="The Broad Institute Genome Sequencing Platform"/>
            <person name="Russ C."/>
            <person name="Cuomo C."/>
            <person name="Burger G."/>
            <person name="Gray M.W."/>
            <person name="Holland P.W.H."/>
            <person name="King N."/>
            <person name="Lang F.B.F."/>
            <person name="Roger A.J."/>
            <person name="Ruiz-Trillo I."/>
            <person name="Young S.K."/>
            <person name="Zeng Q."/>
            <person name="Gargeya S."/>
            <person name="Fitzgerald M."/>
            <person name="Haas B."/>
            <person name="Abouelleil A."/>
            <person name="Alvarado L."/>
            <person name="Arachchi H.M."/>
            <person name="Berlin A."/>
            <person name="Chapman S.B."/>
            <person name="Gearin G."/>
            <person name="Goldberg J."/>
            <person name="Griggs A."/>
            <person name="Gujja S."/>
            <person name="Hansen M."/>
            <person name="Heiman D."/>
            <person name="Howarth C."/>
            <person name="Larimer J."/>
            <person name="Lui A."/>
            <person name="MacDonald P.J.P."/>
            <person name="McCowen C."/>
            <person name="Montmayeur A."/>
            <person name="Murphy C."/>
            <person name="Neiman D."/>
            <person name="Pearson M."/>
            <person name="Priest M."/>
            <person name="Roberts A."/>
            <person name="Saif S."/>
            <person name="Shea T."/>
            <person name="Sisk P."/>
            <person name="Stolte C."/>
            <person name="Sykes S."/>
            <person name="Wortman J."/>
            <person name="Nusbaum C."/>
            <person name="Birren B."/>
        </authorList>
    </citation>
    <scope>NUCLEOTIDE SEQUENCE [LARGE SCALE GENOMIC DNA]</scope>
    <source>
        <strain evidence="4 5">ATCC 38327</strain>
    </source>
</reference>
<dbReference type="PANTHER" id="PTHR22957">
    <property type="entry name" value="TBC1 DOMAIN FAMILY MEMBER GTPASE-ACTIVATING PROTEIN"/>
    <property type="match status" value="1"/>
</dbReference>
<feature type="compositionally biased region" description="Pro residues" evidence="2">
    <location>
        <begin position="83"/>
        <end position="105"/>
    </location>
</feature>
<dbReference type="Proteomes" id="UP000054350">
    <property type="component" value="Unassembled WGS sequence"/>
</dbReference>
<dbReference type="Pfam" id="PF00566">
    <property type="entry name" value="RabGAP-TBC"/>
    <property type="match status" value="1"/>
</dbReference>
<dbReference type="EMBL" id="GG745377">
    <property type="protein sequence ID" value="KNE72140.1"/>
    <property type="molecule type" value="Genomic_DNA"/>
</dbReference>
<evidence type="ECO:0000259" key="3">
    <source>
        <dbReference type="PROSITE" id="PS50086"/>
    </source>
</evidence>
<evidence type="ECO:0000313" key="4">
    <source>
        <dbReference type="EMBL" id="KNE72140.1"/>
    </source>
</evidence>
<dbReference type="PANTHER" id="PTHR22957:SF26">
    <property type="entry name" value="LD44506P"/>
    <property type="match status" value="1"/>
</dbReference>
<dbReference type="GO" id="GO:0005794">
    <property type="term" value="C:Golgi apparatus"/>
    <property type="evidence" value="ECO:0007669"/>
    <property type="project" value="TreeGrafter"/>
</dbReference>
<accession>A0A0L0TBR7</accession>
<feature type="domain" description="Rab-GAP TBC" evidence="3">
    <location>
        <begin position="289"/>
        <end position="509"/>
    </location>
</feature>
<reference evidence="5" key="2">
    <citation type="submission" date="2009-11" db="EMBL/GenBank/DDBJ databases">
        <title>The Genome Sequence of Allomyces macrogynus strain ATCC 38327.</title>
        <authorList>
            <consortium name="The Broad Institute Genome Sequencing Platform"/>
            <person name="Russ C."/>
            <person name="Cuomo C."/>
            <person name="Shea T."/>
            <person name="Young S.K."/>
            <person name="Zeng Q."/>
            <person name="Koehrsen M."/>
            <person name="Haas B."/>
            <person name="Borodovsky M."/>
            <person name="Guigo R."/>
            <person name="Alvarado L."/>
            <person name="Berlin A."/>
            <person name="Borenstein D."/>
            <person name="Chen Z."/>
            <person name="Engels R."/>
            <person name="Freedman E."/>
            <person name="Gellesch M."/>
            <person name="Goldberg J."/>
            <person name="Griggs A."/>
            <person name="Gujja S."/>
            <person name="Heiman D."/>
            <person name="Hepburn T."/>
            <person name="Howarth C."/>
            <person name="Jen D."/>
            <person name="Larson L."/>
            <person name="Lewis B."/>
            <person name="Mehta T."/>
            <person name="Park D."/>
            <person name="Pearson M."/>
            <person name="Roberts A."/>
            <person name="Saif S."/>
            <person name="Shenoy N."/>
            <person name="Sisk P."/>
            <person name="Stolte C."/>
            <person name="Sykes S."/>
            <person name="Walk T."/>
            <person name="White J."/>
            <person name="Yandava C."/>
            <person name="Burger G."/>
            <person name="Gray M.W."/>
            <person name="Holland P.W.H."/>
            <person name="King N."/>
            <person name="Lang F.B.F."/>
            <person name="Roger A.J."/>
            <person name="Ruiz-Trillo I."/>
            <person name="Lander E."/>
            <person name="Nusbaum C."/>
        </authorList>
    </citation>
    <scope>NUCLEOTIDE SEQUENCE [LARGE SCALE GENOMIC DNA]</scope>
    <source>
        <strain evidence="5">ATCC 38327</strain>
    </source>
</reference>
<dbReference type="OrthoDB" id="26371at2759"/>
<organism evidence="4 5">
    <name type="scientific">Allomyces macrogynus (strain ATCC 38327)</name>
    <name type="common">Allomyces javanicus var. macrogynus</name>
    <dbReference type="NCBI Taxonomy" id="578462"/>
    <lineage>
        <taxon>Eukaryota</taxon>
        <taxon>Fungi</taxon>
        <taxon>Fungi incertae sedis</taxon>
        <taxon>Blastocladiomycota</taxon>
        <taxon>Blastocladiomycetes</taxon>
        <taxon>Blastocladiales</taxon>
        <taxon>Blastocladiaceae</taxon>
        <taxon>Allomyces</taxon>
    </lineage>
</organism>
<name>A0A0L0TBR7_ALLM3</name>
<dbReference type="GO" id="GO:0005096">
    <property type="term" value="F:GTPase activator activity"/>
    <property type="evidence" value="ECO:0007669"/>
    <property type="project" value="UniProtKB-KW"/>
</dbReference>
<dbReference type="STRING" id="578462.A0A0L0TBR7"/>
<evidence type="ECO:0000256" key="1">
    <source>
        <dbReference type="ARBA" id="ARBA00022468"/>
    </source>
</evidence>
<keyword evidence="1" id="KW-0343">GTPase activation</keyword>
<dbReference type="FunFam" id="1.10.472.80:FF:000001">
    <property type="entry name" value="TBC1 domain family member 22B"/>
    <property type="match status" value="1"/>
</dbReference>
<feature type="compositionally biased region" description="Low complexity" evidence="2">
    <location>
        <begin position="25"/>
        <end position="60"/>
    </location>
</feature>
<protein>
    <recommendedName>
        <fullName evidence="3">Rab-GAP TBC domain-containing protein</fullName>
    </recommendedName>
</protein>
<evidence type="ECO:0000256" key="2">
    <source>
        <dbReference type="SAM" id="MobiDB-lite"/>
    </source>
</evidence>
<feature type="compositionally biased region" description="Low complexity" evidence="2">
    <location>
        <begin position="216"/>
        <end position="237"/>
    </location>
</feature>
<evidence type="ECO:0000313" key="5">
    <source>
        <dbReference type="Proteomes" id="UP000054350"/>
    </source>
</evidence>
<dbReference type="Gene3D" id="1.10.10.750">
    <property type="entry name" value="Ypt/Rab-GAP domain of gyp1p, domain 1"/>
    <property type="match status" value="1"/>
</dbReference>
<dbReference type="SUPFAM" id="SSF47923">
    <property type="entry name" value="Ypt/Rab-GAP domain of gyp1p"/>
    <property type="match status" value="2"/>
</dbReference>
<feature type="region of interest" description="Disordered" evidence="2">
    <location>
        <begin position="1"/>
        <end position="122"/>
    </location>
</feature>
<sequence>MPTEQPSGAAPAPAVEDHVAGAPGQESRPSAAPPASEHAHQSSPASAHGNGASSASRSSGPPLPALTIATQFTSQPALAAAAAPPPAVDPAPAPAPAPAPTPAPAPAVGSGPGGLNASAESKSFWKRQVSRVPGSIRPAQSKHSPSIVIGAQHTFGSHPLKHIAGSSATGSPNASPKPDRRAIHSRDEFVTEMSDAWGDADSRPRRSRQPSGADAPMSTPSMGMSLSPSSTSIKTAAGPPPPSTAALDSAPPTPAPAPTAMDQRRNKVRAVLEAPTVDMANLKKLCWAGIPPEFRALCWQLLMGYLPPTADRRDATLVRKRKEYADTVQQNFGTEEPADKALMHQIHIDVLRTLPSPLYGHERIQRALERVLYCWAIRHPASGYVQGINDLLTPFVSVFLGPHLDAKYTNVDTLGEDTLANAEADAFWCLTKLIDGIQDNYTFAQPGIQKQVARLKDLVGRIDAPLAAHLAQEGIEFIQFAFRWMNCLLMREVKHPITIRMWDTYLSEDGDLNDFHVYVCAAFLVKWSKELRAMSFPDIMLFLQSPPTAEWGDKETELLLSEAFMWKSLFHNSPNHLAGK</sequence>
<dbReference type="SMART" id="SM00164">
    <property type="entry name" value="TBC"/>
    <property type="match status" value="1"/>
</dbReference>
<feature type="region of interest" description="Disordered" evidence="2">
    <location>
        <begin position="155"/>
        <end position="180"/>
    </location>
</feature>
<dbReference type="FunFam" id="1.10.10.750:FF:000007">
    <property type="entry name" value="TBC1 domain family member"/>
    <property type="match status" value="1"/>
</dbReference>
<gene>
    <name evidence="4" type="ORF">AMAG_16632</name>
</gene>
<keyword evidence="5" id="KW-1185">Reference proteome</keyword>
<dbReference type="InterPro" id="IPR035969">
    <property type="entry name" value="Rab-GAP_TBC_sf"/>
</dbReference>
<dbReference type="VEuPathDB" id="FungiDB:AMAG_16632"/>
<dbReference type="FunFam" id="1.10.8.270:FF:000004">
    <property type="entry name" value="TBC1 domain family, member 22B"/>
    <property type="match status" value="1"/>
</dbReference>
<dbReference type="OMA" id="SHYTAEM"/>
<dbReference type="AlphaFoldDB" id="A0A0L0TBR7"/>